<name>A0A7Y8Y4W3_9FLAO</name>
<comment type="caution">
    <text evidence="1">The sequence shown here is derived from an EMBL/GenBank/DDBJ whole genome shotgun (WGS) entry which is preliminary data.</text>
</comment>
<protein>
    <recommendedName>
        <fullName evidence="3">DUF1795 domain-containing protein</fullName>
    </recommendedName>
</protein>
<evidence type="ECO:0008006" key="3">
    <source>
        <dbReference type="Google" id="ProtNLM"/>
    </source>
</evidence>
<evidence type="ECO:0000313" key="2">
    <source>
        <dbReference type="Proteomes" id="UP000535020"/>
    </source>
</evidence>
<reference evidence="1 2" key="1">
    <citation type="submission" date="2020-07" db="EMBL/GenBank/DDBJ databases">
        <authorList>
            <person name="Sun Q."/>
        </authorList>
    </citation>
    <scope>NUCLEOTIDE SEQUENCE [LARGE SCALE GENOMIC DNA]</scope>
    <source>
        <strain evidence="1 2">MAH-1</strain>
    </source>
</reference>
<keyword evidence="2" id="KW-1185">Reference proteome</keyword>
<organism evidence="1 2">
    <name type="scientific">Flavobacterium agri</name>
    <dbReference type="NCBI Taxonomy" id="2743471"/>
    <lineage>
        <taxon>Bacteria</taxon>
        <taxon>Pseudomonadati</taxon>
        <taxon>Bacteroidota</taxon>
        <taxon>Flavobacteriia</taxon>
        <taxon>Flavobacteriales</taxon>
        <taxon>Flavobacteriaceae</taxon>
        <taxon>Flavobacterium</taxon>
    </lineage>
</organism>
<dbReference type="EMBL" id="JACBJI010000008">
    <property type="protein sequence ID" value="NYA72457.1"/>
    <property type="molecule type" value="Genomic_DNA"/>
</dbReference>
<proteinExistence type="predicted"/>
<accession>A0A7Y8Y4W3</accession>
<evidence type="ECO:0000313" key="1">
    <source>
        <dbReference type="EMBL" id="NYA72457.1"/>
    </source>
</evidence>
<gene>
    <name evidence="1" type="ORF">HZF10_16115</name>
</gene>
<dbReference type="RefSeq" id="WP_176007261.1">
    <property type="nucleotide sequence ID" value="NZ_JABWMI010000020.1"/>
</dbReference>
<dbReference type="AlphaFoldDB" id="A0A7Y8Y4W3"/>
<sequence length="168" mass="19015">MKTLFTLLFVSVLQFGLAQDKPTTLTFKEFGWTISIPPGYKKMQTEQQDMLLAYEKDPSHNIQSYWEDFDESKDGNYVEALRSAKKDLTEMVNQQLPGSGTTTESEETISGKKFAIFTSKVTLDATYSLSTVTFARVFGKKALSINITFSDESEGKKLIEAFRQSIFK</sequence>
<dbReference type="Proteomes" id="UP000535020">
    <property type="component" value="Unassembled WGS sequence"/>
</dbReference>